<accession>A0AC35FPN8</accession>
<evidence type="ECO:0000313" key="1">
    <source>
        <dbReference type="Proteomes" id="UP000887580"/>
    </source>
</evidence>
<dbReference type="Proteomes" id="UP000887580">
    <property type="component" value="Unplaced"/>
</dbReference>
<sequence>MTASTSDFRTVILQNLQRRNRRCAQFERVFQSYTALSDSLNYLVVQNSKLRQQKGGGSGNGESGNVNNEAAEELKKELDRVYRLKAINDQQLIEAKNQLAELEKQLNQISLERDKHFARVLEIEEELKQAKITVDEVKADHQLISDEHMALQAICNKLEQDYLKANNERNELIERLKGYKMQEIEMINQSNEVENERVRKRIQSQMEEAVALLPPIDATGTGTYLDAALAESFEMLSSDGLSENVFTENFCDFIPSRCKQKHSCDASEITKFLQSGRQIVSGGSDRTVKTWDIISSRCSRTFFAGSIVLDLAVNDRTGAPIISTHYDRKVRFWDMRDASPSKVLETSAKVTSLCITPDGYGALLMSRDETLSMVDLRNHSVLHIYSAEQFRVSIDTARCSISPSGAYVSAGSADGQIFVWDTNTTKLEKILYKDGHDGNAVISTCWHPQGRMILSGDRKKTFCIWA</sequence>
<organism evidence="1 2">
    <name type="scientific">Panagrolaimus sp. PS1159</name>
    <dbReference type="NCBI Taxonomy" id="55785"/>
    <lineage>
        <taxon>Eukaryota</taxon>
        <taxon>Metazoa</taxon>
        <taxon>Ecdysozoa</taxon>
        <taxon>Nematoda</taxon>
        <taxon>Chromadorea</taxon>
        <taxon>Rhabditida</taxon>
        <taxon>Tylenchina</taxon>
        <taxon>Panagrolaimomorpha</taxon>
        <taxon>Panagrolaimoidea</taxon>
        <taxon>Panagrolaimidae</taxon>
        <taxon>Panagrolaimus</taxon>
    </lineage>
</organism>
<proteinExistence type="predicted"/>
<name>A0AC35FPN8_9BILA</name>
<dbReference type="WBParaSite" id="PS1159_v2.g19707.t1">
    <property type="protein sequence ID" value="PS1159_v2.g19707.t1"/>
    <property type="gene ID" value="PS1159_v2.g19707"/>
</dbReference>
<evidence type="ECO:0000313" key="2">
    <source>
        <dbReference type="WBParaSite" id="PS1159_v2.g19707.t1"/>
    </source>
</evidence>
<protein>
    <submittedName>
        <fullName evidence="2">Autophagy-related protein 16 domain-containing protein</fullName>
    </submittedName>
</protein>
<reference evidence="2" key="1">
    <citation type="submission" date="2022-11" db="UniProtKB">
        <authorList>
            <consortium name="WormBaseParasite"/>
        </authorList>
    </citation>
    <scope>IDENTIFICATION</scope>
</reference>